<dbReference type="EMBL" id="JFHU01000199">
    <property type="protein sequence ID" value="EXX86155.1"/>
    <property type="molecule type" value="Genomic_DNA"/>
</dbReference>
<keyword evidence="2" id="KW-1185">Reference proteome</keyword>
<evidence type="ECO:0000313" key="1">
    <source>
        <dbReference type="EMBL" id="EXX86155.1"/>
    </source>
</evidence>
<protein>
    <submittedName>
        <fullName evidence="1">Uncharacterized protein</fullName>
    </submittedName>
</protein>
<evidence type="ECO:0000313" key="2">
    <source>
        <dbReference type="Proteomes" id="UP000053750"/>
    </source>
</evidence>
<comment type="caution">
    <text evidence="1">The sequence shown here is derived from an EMBL/GenBank/DDBJ whole genome shotgun (WGS) entry which is preliminary data.</text>
</comment>
<dbReference type="AlphaFoldDB" id="A0A9W5RZB0"/>
<sequence length="107" mass="11944">MTVVYQSPCFDVELVVKKLEEDELPYQVSIRSTKNPLGTGNTLGAYPTEEEAVRKTGMLCSFYSKARENGYYLRSGSFVKPDRNDIPVSLVLDGDLTGEQLDSLVMQ</sequence>
<dbReference type="RefSeq" id="WP_036584609.1">
    <property type="nucleotide sequence ID" value="NZ_KK082170.1"/>
</dbReference>
<name>A0A9W5RZB0_9BACL</name>
<accession>A0A9W5RZB0</accession>
<proteinExistence type="predicted"/>
<organism evidence="1 2">
    <name type="scientific">Paenibacillus darwinianus</name>
    <dbReference type="NCBI Taxonomy" id="1380763"/>
    <lineage>
        <taxon>Bacteria</taxon>
        <taxon>Bacillati</taxon>
        <taxon>Bacillota</taxon>
        <taxon>Bacilli</taxon>
        <taxon>Bacillales</taxon>
        <taxon>Paenibacillaceae</taxon>
        <taxon>Paenibacillus</taxon>
    </lineage>
</organism>
<reference evidence="1 2" key="1">
    <citation type="submission" date="2014-02" db="EMBL/GenBank/DDBJ databases">
        <title>Genome sequence of Paenibacillus darwinianus reveals adaptive mechanisms for survival in Antarctic soils.</title>
        <authorList>
            <person name="Dsouza M."/>
            <person name="Taylor M.W."/>
            <person name="Turner S.J."/>
            <person name="Aislabie J."/>
        </authorList>
    </citation>
    <scope>NUCLEOTIDE SEQUENCE [LARGE SCALE GENOMIC DNA]</scope>
    <source>
        <strain evidence="1 2">CE1</strain>
    </source>
</reference>
<dbReference type="OrthoDB" id="2613405at2"/>
<gene>
    <name evidence="1" type="ORF">BG53_06905</name>
</gene>
<dbReference type="Proteomes" id="UP000053750">
    <property type="component" value="Unassembled WGS sequence"/>
</dbReference>